<proteinExistence type="inferred from homology"/>
<dbReference type="AlphaFoldDB" id="A0A075LSW0"/>
<organism evidence="7 8">
    <name type="scientific">Palaeococcus pacificus DY20341</name>
    <dbReference type="NCBI Taxonomy" id="1343739"/>
    <lineage>
        <taxon>Archaea</taxon>
        <taxon>Methanobacteriati</taxon>
        <taxon>Methanobacteriota</taxon>
        <taxon>Thermococci</taxon>
        <taxon>Thermococcales</taxon>
        <taxon>Thermococcaceae</taxon>
        <taxon>Palaeococcus</taxon>
    </lineage>
</organism>
<accession>A0A075LSW0</accession>
<evidence type="ECO:0000313" key="8">
    <source>
        <dbReference type="Proteomes" id="UP000027981"/>
    </source>
</evidence>
<keyword evidence="4" id="KW-0547">Nucleotide-binding</keyword>
<dbReference type="Gene3D" id="3.40.50.620">
    <property type="entry name" value="HUPs"/>
    <property type="match status" value="1"/>
</dbReference>
<dbReference type="InterPro" id="IPR014729">
    <property type="entry name" value="Rossmann-like_a/b/a_fold"/>
</dbReference>
<evidence type="ECO:0000256" key="1">
    <source>
        <dbReference type="ARBA" id="ARBA00010124"/>
    </source>
</evidence>
<dbReference type="InterPro" id="IPR006418">
    <property type="entry name" value="NMN_Atrans_arc"/>
</dbReference>
<dbReference type="EC" id="2.7.7.1" evidence="4 5"/>
<reference evidence="8" key="1">
    <citation type="submission" date="2013-06" db="EMBL/GenBank/DDBJ databases">
        <title>Complete Genome Sequence of Hyperthermophilic Palaeococcus pacificus DY20341T, Isolated from a Deep-Sea Hydrothermal Sediments.</title>
        <authorList>
            <person name="Zeng X."/>
            <person name="Shao Z."/>
        </authorList>
    </citation>
    <scope>NUCLEOTIDE SEQUENCE [LARGE SCALE GENOMIC DNA]</scope>
    <source>
        <strain evidence="8">DY20341</strain>
    </source>
</reference>
<protein>
    <recommendedName>
        <fullName evidence="4 5">Nicotinamide-nucleotide adenylyltransferase</fullName>
        <ecNumber evidence="4 5">2.7.7.1</ecNumber>
    </recommendedName>
    <alternativeName>
        <fullName evidence="4">NAD(+) diphosphorylase</fullName>
    </alternativeName>
    <alternativeName>
        <fullName evidence="4">NAD(+) pyrophosphorylase</fullName>
    </alternativeName>
    <alternativeName>
        <fullName evidence="4">NMN adenylyltransferase</fullName>
    </alternativeName>
</protein>
<dbReference type="NCBIfam" id="TIGR00125">
    <property type="entry name" value="cyt_tran_rel"/>
    <property type="match status" value="1"/>
</dbReference>
<keyword evidence="3 4" id="KW-0548">Nucleotidyltransferase</keyword>
<keyword evidence="4" id="KW-0520">NAD</keyword>
<dbReference type="HOGENOM" id="CLU_108783_0_0_2"/>
<dbReference type="PANTHER" id="PTHR21342">
    <property type="entry name" value="PHOSPHOPANTETHEINE ADENYLYLTRANSFERASE"/>
    <property type="match status" value="1"/>
</dbReference>
<keyword evidence="8" id="KW-1185">Reference proteome</keyword>
<dbReference type="GO" id="GO:0005737">
    <property type="term" value="C:cytoplasm"/>
    <property type="evidence" value="ECO:0007669"/>
    <property type="project" value="UniProtKB-SubCell"/>
</dbReference>
<evidence type="ECO:0000256" key="3">
    <source>
        <dbReference type="ARBA" id="ARBA00022695"/>
    </source>
</evidence>
<comment type="pathway">
    <text evidence="4">Cofactor biosynthesis; NAD(+) biosynthesis; NAD(+) from nicotinamide D-ribonucleotide: step 1/1.</text>
</comment>
<evidence type="ECO:0000259" key="6">
    <source>
        <dbReference type="Pfam" id="PF01467"/>
    </source>
</evidence>
<sequence>MSIKFKNLGFGGEGMRGLFIGRFQPVHNGHLKALEFIFKEVDELIIGIGSAQVSHTLKNPFTTSERMEMLLRALDEAGFDRGRYFLIPLPDINFNSIWAPYVESIVPKFDVVFTGNSLVAQLFRERGYKVFVQPMFRKDILSATEIRRRMLEDESWENLVPKSVVEYIKEIKGVERIKMLATNLEANEKELQAPIRIPEF</sequence>
<dbReference type="Pfam" id="PF01467">
    <property type="entry name" value="CTP_transf_like"/>
    <property type="match status" value="1"/>
</dbReference>
<comment type="subcellular location">
    <subcellularLocation>
        <location evidence="4">Cytoplasm</location>
    </subcellularLocation>
</comment>
<dbReference type="GO" id="GO:0005524">
    <property type="term" value="F:ATP binding"/>
    <property type="evidence" value="ECO:0007669"/>
    <property type="project" value="UniProtKB-KW"/>
</dbReference>
<gene>
    <name evidence="7" type="ORF">PAP_07250</name>
</gene>
<comment type="catalytic activity">
    <reaction evidence="4">
        <text>beta-nicotinamide D-ribonucleotide + ATP + H(+) = diphosphate + NAD(+)</text>
        <dbReference type="Rhea" id="RHEA:21360"/>
        <dbReference type="ChEBI" id="CHEBI:14649"/>
        <dbReference type="ChEBI" id="CHEBI:15378"/>
        <dbReference type="ChEBI" id="CHEBI:30616"/>
        <dbReference type="ChEBI" id="CHEBI:33019"/>
        <dbReference type="ChEBI" id="CHEBI:57540"/>
        <dbReference type="EC" id="2.7.7.1"/>
    </reaction>
</comment>
<feature type="domain" description="Cytidyltransferase-like" evidence="6">
    <location>
        <begin position="18"/>
        <end position="149"/>
    </location>
</feature>
<dbReference type="HAMAP" id="MF_00243">
    <property type="entry name" value="NMN_adenylyltr"/>
    <property type="match status" value="1"/>
</dbReference>
<dbReference type="KEGG" id="ppac:PAP_07250"/>
<dbReference type="CDD" id="cd02166">
    <property type="entry name" value="NMNAT_Archaea"/>
    <property type="match status" value="1"/>
</dbReference>
<keyword evidence="4" id="KW-0067">ATP-binding</keyword>
<dbReference type="NCBIfam" id="TIGR01527">
    <property type="entry name" value="arch_NMN_Atrans"/>
    <property type="match status" value="1"/>
</dbReference>
<keyword evidence="4" id="KW-0963">Cytoplasm</keyword>
<keyword evidence="4" id="KW-0662">Pyridine nucleotide biosynthesis</keyword>
<evidence type="ECO:0000256" key="4">
    <source>
        <dbReference type="HAMAP-Rule" id="MF_00243"/>
    </source>
</evidence>
<keyword evidence="2 4" id="KW-0808">Transferase</keyword>
<dbReference type="Proteomes" id="UP000027981">
    <property type="component" value="Chromosome"/>
</dbReference>
<comment type="similarity">
    <text evidence="1 4">Belongs to the archaeal NMN adenylyltransferase family.</text>
</comment>
<dbReference type="PANTHER" id="PTHR21342:SF0">
    <property type="entry name" value="BIFUNCTIONAL NMN ADENYLYLTRANSFERASE_NUDIX HYDROLASE"/>
    <property type="match status" value="1"/>
</dbReference>
<dbReference type="GO" id="GO:0000309">
    <property type="term" value="F:nicotinamide-nucleotide adenylyltransferase activity"/>
    <property type="evidence" value="ECO:0007669"/>
    <property type="project" value="UniProtKB-UniRule"/>
</dbReference>
<reference evidence="7 8" key="2">
    <citation type="journal article" date="2015" name="Genome Announc.">
        <title>Complete Genome Sequence of Hyperthermophilic Piezophilic Archaeon Palaeococcus pacificus DY20341T, Isolated from Deep-Sea Hydrothermal Sediments.</title>
        <authorList>
            <person name="Zeng X."/>
            <person name="Jebbar M."/>
            <person name="Shao Z."/>
        </authorList>
    </citation>
    <scope>NUCLEOTIDE SEQUENCE [LARGE SCALE GENOMIC DNA]</scope>
    <source>
        <strain evidence="7 8">DY20341</strain>
    </source>
</reference>
<evidence type="ECO:0000313" key="7">
    <source>
        <dbReference type="EMBL" id="AIF69840.1"/>
    </source>
</evidence>
<name>A0A075LSW0_9EURY</name>
<dbReference type="InterPro" id="IPR004821">
    <property type="entry name" value="Cyt_trans-like"/>
</dbReference>
<dbReference type="GO" id="GO:0009435">
    <property type="term" value="P:NAD+ biosynthetic process"/>
    <property type="evidence" value="ECO:0007669"/>
    <property type="project" value="UniProtKB-UniRule"/>
</dbReference>
<evidence type="ECO:0000256" key="5">
    <source>
        <dbReference type="NCBIfam" id="TIGR01527"/>
    </source>
</evidence>
<dbReference type="EMBL" id="CP006019">
    <property type="protein sequence ID" value="AIF69840.1"/>
    <property type="molecule type" value="Genomic_DNA"/>
</dbReference>
<dbReference type="NCBIfam" id="NF002243">
    <property type="entry name" value="PRK01153.1"/>
    <property type="match status" value="1"/>
</dbReference>
<dbReference type="SUPFAM" id="SSF52374">
    <property type="entry name" value="Nucleotidylyl transferase"/>
    <property type="match status" value="1"/>
</dbReference>
<dbReference type="STRING" id="1343739.PAP_07250"/>
<dbReference type="eggNOG" id="arCOG00972">
    <property type="taxonomic scope" value="Archaea"/>
</dbReference>
<evidence type="ECO:0000256" key="2">
    <source>
        <dbReference type="ARBA" id="ARBA00022679"/>
    </source>
</evidence>
<dbReference type="UniPathway" id="UPA00253">
    <property type="reaction ID" value="UER00600"/>
</dbReference>